<evidence type="ECO:0000256" key="1">
    <source>
        <dbReference type="SAM" id="Phobius"/>
    </source>
</evidence>
<dbReference type="AlphaFoldDB" id="A0A841SXW7"/>
<comment type="caution">
    <text evidence="2">The sequence shown here is derived from an EMBL/GenBank/DDBJ whole genome shotgun (WGS) entry which is preliminary data.</text>
</comment>
<keyword evidence="3" id="KW-1185">Reference proteome</keyword>
<gene>
    <name evidence="2" type="ORF">H7B67_13065</name>
</gene>
<organism evidence="2 3">
    <name type="scientific">Cohnella thailandensis</name>
    <dbReference type="NCBI Taxonomy" id="557557"/>
    <lineage>
        <taxon>Bacteria</taxon>
        <taxon>Bacillati</taxon>
        <taxon>Bacillota</taxon>
        <taxon>Bacilli</taxon>
        <taxon>Bacillales</taxon>
        <taxon>Paenibacillaceae</taxon>
        <taxon>Cohnella</taxon>
    </lineage>
</organism>
<dbReference type="RefSeq" id="WP_185120259.1">
    <property type="nucleotide sequence ID" value="NZ_JACJVQ010000008.1"/>
</dbReference>
<proteinExistence type="predicted"/>
<feature type="transmembrane region" description="Helical" evidence="1">
    <location>
        <begin position="27"/>
        <end position="51"/>
    </location>
</feature>
<keyword evidence="1" id="KW-0472">Membrane</keyword>
<keyword evidence="1" id="KW-0812">Transmembrane</keyword>
<keyword evidence="1" id="KW-1133">Transmembrane helix</keyword>
<dbReference type="Proteomes" id="UP000535838">
    <property type="component" value="Unassembled WGS sequence"/>
</dbReference>
<name>A0A841SXW7_9BACL</name>
<evidence type="ECO:0000313" key="3">
    <source>
        <dbReference type="Proteomes" id="UP000535838"/>
    </source>
</evidence>
<accession>A0A841SXW7</accession>
<protein>
    <submittedName>
        <fullName evidence="2">Uncharacterized protein</fullName>
    </submittedName>
</protein>
<dbReference type="EMBL" id="JACJVQ010000008">
    <property type="protein sequence ID" value="MBB6635045.1"/>
    <property type="molecule type" value="Genomic_DNA"/>
</dbReference>
<reference evidence="2 3" key="1">
    <citation type="submission" date="2020-08" db="EMBL/GenBank/DDBJ databases">
        <title>Cohnella phylogeny.</title>
        <authorList>
            <person name="Dunlap C."/>
        </authorList>
    </citation>
    <scope>NUCLEOTIDE SEQUENCE [LARGE SCALE GENOMIC DNA]</scope>
    <source>
        <strain evidence="2 3">DSM 25241</strain>
    </source>
</reference>
<sequence length="71" mass="7519">MKLELLSIGQSAAKVAAEGGQLIVDKLSIYGFFAFCLIFVACSLIAPALIYEKYFKAGDDPAGQDGPNFTA</sequence>
<evidence type="ECO:0000313" key="2">
    <source>
        <dbReference type="EMBL" id="MBB6635045.1"/>
    </source>
</evidence>